<dbReference type="OrthoDB" id="27214at2759"/>
<feature type="domain" description="CPAF-like PDZ" evidence="2">
    <location>
        <begin position="184"/>
        <end position="309"/>
    </location>
</feature>
<dbReference type="InterPro" id="IPR052766">
    <property type="entry name" value="S41A_metabolite_peptidase"/>
</dbReference>
<dbReference type="VEuPathDB" id="FungiDB:Z519_02400"/>
<reference evidence="3" key="1">
    <citation type="submission" date="2015-01" db="EMBL/GenBank/DDBJ databases">
        <title>The Genome Sequence of Cladophialophora bantiana CBS 173.52.</title>
        <authorList>
            <consortium name="The Broad Institute Genomics Platform"/>
            <person name="Cuomo C."/>
            <person name="de Hoog S."/>
            <person name="Gorbushina A."/>
            <person name="Stielow B."/>
            <person name="Teixiera M."/>
            <person name="Abouelleil A."/>
            <person name="Chapman S.B."/>
            <person name="Priest M."/>
            <person name="Young S.K."/>
            <person name="Wortman J."/>
            <person name="Nusbaum C."/>
            <person name="Birren B."/>
        </authorList>
    </citation>
    <scope>NUCLEOTIDE SEQUENCE [LARGE SCALE GENOMIC DNA]</scope>
    <source>
        <strain evidence="3">CBS 173.52</strain>
    </source>
</reference>
<proteinExistence type="predicted"/>
<dbReference type="Proteomes" id="UP000053789">
    <property type="component" value="Unassembled WGS sequence"/>
</dbReference>
<keyword evidence="1" id="KW-0732">Signal</keyword>
<feature type="signal peptide" evidence="1">
    <location>
        <begin position="1"/>
        <end position="21"/>
    </location>
</feature>
<dbReference type="PANTHER" id="PTHR37049:SF4">
    <property type="entry name" value="RHODANESE DOMAIN-CONTAINING PROTEIN"/>
    <property type="match status" value="1"/>
</dbReference>
<dbReference type="InterPro" id="IPR056186">
    <property type="entry name" value="PDZ_CPAF-rel"/>
</dbReference>
<sequence>MFCSNIFGALCVLALTVAAKAQSDTSTAISTGTPPPRSHVPKWVYIRANIRPQIPERPALLCLQVRCFNSAIPVHISQLQIDVAYACQQSVLLVKEDTLAVPTGLQTWVRWQSTLHWVKDPPAHGPLPPVDLVGGLQELTEKVEDGTIAREIDFEWKLVDLLTSVHDGHFAFLPDAYFVFTFLNLQPIISLSTDGKQLPEIYLYNDLEPVSQGEGCEPSPIIKINGTEAVSWLSERALNGTMTFQDLDALYNGIFHSISAYSISAPLNQTVGYFALPDFSRFWGSSINLEFKNGSKSSIPIVAFTTKDFSNVIDGESFYQNFCNTTVKIMAAANGSSASTSQQISTTTPDSAQIPQYPSAIAISDDGPATF</sequence>
<organism evidence="3 4">
    <name type="scientific">Cladophialophora bantiana (strain ATCC 10958 / CBS 173.52 / CDC B-1940 / NIH 8579)</name>
    <name type="common">Xylohypha bantiana</name>
    <dbReference type="NCBI Taxonomy" id="1442370"/>
    <lineage>
        <taxon>Eukaryota</taxon>
        <taxon>Fungi</taxon>
        <taxon>Dikarya</taxon>
        <taxon>Ascomycota</taxon>
        <taxon>Pezizomycotina</taxon>
        <taxon>Eurotiomycetes</taxon>
        <taxon>Chaetothyriomycetidae</taxon>
        <taxon>Chaetothyriales</taxon>
        <taxon>Herpotrichiellaceae</taxon>
        <taxon>Cladophialophora</taxon>
    </lineage>
</organism>
<evidence type="ECO:0000313" key="3">
    <source>
        <dbReference type="EMBL" id="KIW97009.1"/>
    </source>
</evidence>
<accession>A0A0D2IJT9</accession>
<dbReference type="GeneID" id="27695328"/>
<dbReference type="RefSeq" id="XP_016623678.1">
    <property type="nucleotide sequence ID" value="XM_016760157.1"/>
</dbReference>
<evidence type="ECO:0000256" key="1">
    <source>
        <dbReference type="SAM" id="SignalP"/>
    </source>
</evidence>
<evidence type="ECO:0000313" key="4">
    <source>
        <dbReference type="Proteomes" id="UP000053789"/>
    </source>
</evidence>
<gene>
    <name evidence="3" type="ORF">Z519_02400</name>
</gene>
<feature type="chain" id="PRO_5002244221" description="CPAF-like PDZ domain-containing protein" evidence="1">
    <location>
        <begin position="22"/>
        <end position="371"/>
    </location>
</feature>
<dbReference type="HOGENOM" id="CLU_745967_0_0_1"/>
<protein>
    <recommendedName>
        <fullName evidence="2">CPAF-like PDZ domain-containing protein</fullName>
    </recommendedName>
</protein>
<keyword evidence="4" id="KW-1185">Reference proteome</keyword>
<dbReference type="EMBL" id="KN846982">
    <property type="protein sequence ID" value="KIW97009.1"/>
    <property type="molecule type" value="Genomic_DNA"/>
</dbReference>
<dbReference type="PANTHER" id="PTHR37049">
    <property type="entry name" value="PEPTIDASE S41 FAMILY PROTEIN"/>
    <property type="match status" value="1"/>
</dbReference>
<evidence type="ECO:0000259" key="2">
    <source>
        <dbReference type="Pfam" id="PF23658"/>
    </source>
</evidence>
<name>A0A0D2IJT9_CLAB1</name>
<dbReference type="Pfam" id="PF23658">
    <property type="entry name" value="PDZ_CPAF_rel"/>
    <property type="match status" value="1"/>
</dbReference>
<dbReference type="AlphaFoldDB" id="A0A0D2IJT9"/>